<dbReference type="SUPFAM" id="SSF69765">
    <property type="entry name" value="IpsF-like"/>
    <property type="match status" value="1"/>
</dbReference>
<protein>
    <recommendedName>
        <fullName evidence="13">Bifunctional enzyme IspD/IspF</fullName>
    </recommendedName>
    <domain>
        <recommendedName>
            <fullName evidence="13">2-C-methyl-D-erythritol 4-phosphate cytidylyltransferase</fullName>
            <ecNumber evidence="13">2.7.7.60</ecNumber>
        </recommendedName>
        <alternativeName>
            <fullName evidence="13">4-diphosphocytidyl-2C-methyl-D-erythritol synthase</fullName>
        </alternativeName>
        <alternativeName>
            <fullName evidence="13">MEP cytidylyltransferase</fullName>
            <shortName evidence="13">MCT</shortName>
        </alternativeName>
    </domain>
    <domain>
        <recommendedName>
            <fullName evidence="13">2-C-methyl-D-erythritol 2,4-cyclodiphosphate synthase</fullName>
            <shortName evidence="13">MECDP-synthase</shortName>
            <shortName evidence="13">MECPP-synthase</shortName>
            <shortName evidence="13">MECPS</shortName>
            <ecNumber evidence="13">4.6.1.12</ecNumber>
        </recommendedName>
    </domain>
</protein>
<dbReference type="Pfam" id="PF02542">
    <property type="entry name" value="YgbB"/>
    <property type="match status" value="1"/>
</dbReference>
<dbReference type="NCBIfam" id="TIGR00151">
    <property type="entry name" value="ispF"/>
    <property type="match status" value="1"/>
</dbReference>
<dbReference type="HAMAP" id="MF_00107">
    <property type="entry name" value="IspF"/>
    <property type="match status" value="1"/>
</dbReference>
<dbReference type="InterPro" id="IPR034683">
    <property type="entry name" value="IspD/TarI"/>
</dbReference>
<dbReference type="HAMAP" id="MF_00108">
    <property type="entry name" value="IspD"/>
    <property type="match status" value="1"/>
</dbReference>
<dbReference type="InterPro" id="IPR020555">
    <property type="entry name" value="MECDP_synthase_CS"/>
</dbReference>
<comment type="cofactor">
    <cofactor evidence="3 13">
        <name>a divalent metal cation</name>
        <dbReference type="ChEBI" id="CHEBI:60240"/>
    </cofactor>
</comment>
<dbReference type="PANTHER" id="PTHR32125">
    <property type="entry name" value="2-C-METHYL-D-ERYTHRITOL 4-PHOSPHATE CYTIDYLYLTRANSFERASE, CHLOROPLASTIC"/>
    <property type="match status" value="1"/>
</dbReference>
<dbReference type="EC" id="2.7.7.60" evidence="13"/>
<evidence type="ECO:0000259" key="14">
    <source>
        <dbReference type="Pfam" id="PF02542"/>
    </source>
</evidence>
<comment type="pathway">
    <text evidence="4 13">Isoprenoid biosynthesis; isopentenyl diphosphate biosynthesis via DXP pathway; isopentenyl diphosphate from 1-deoxy-D-xylulose 5-phosphate: step 4/6.</text>
</comment>
<dbReference type="NCBIfam" id="TIGR00453">
    <property type="entry name" value="ispD"/>
    <property type="match status" value="1"/>
</dbReference>
<dbReference type="GO" id="GO:0050518">
    <property type="term" value="F:2-C-methyl-D-erythritol 4-phosphate cytidylyltransferase activity"/>
    <property type="evidence" value="ECO:0007669"/>
    <property type="project" value="UniProtKB-EC"/>
</dbReference>
<feature type="binding site" evidence="13">
    <location>
        <begin position="299"/>
        <end position="301"/>
    </location>
    <ligand>
        <name>4-CDP-2-C-methyl-D-erythritol 2-phosphate</name>
        <dbReference type="ChEBI" id="CHEBI:57919"/>
    </ligand>
</feature>
<sequence>MSETMVPDAAVVVVAAGSGTRLGRAEPKAFVSVMGRPLLAYALDAVFGMDRPVQVVVVAPPGFLAEARAIGEDVAGSASGHLRVVVGGATRQSSVAAGLAALDPAIEVVLVHDAARALAPSGLHDAVVAAVRESGVGAVPGLAVVDTIKRVNAAGGILGTVDRSELSAVQTPQGFPRDLLEAAYAASSKEFTDDAALVASAGGTVRIVPGDPLAFKVTTSWDLRRAEQLLAPEARASAPGGLRVGTGVDVHAFAADIETPLWLAGLHWPGQPGLAGHSDGDVVSHAICDALLSAAGLGDIGGIFGTDDPRLVDAHGEVFLRETLRLIEAAGYRVGNVSVQLVGNRPELAPRRAEAEVLLGGILGAPVSVSATTTDSLGFTGRGEGIAAIATALLVLVL</sequence>
<dbReference type="CDD" id="cd00554">
    <property type="entry name" value="MECDP_synthase"/>
    <property type="match status" value="1"/>
</dbReference>
<feature type="binding site" evidence="13">
    <location>
        <begin position="372"/>
        <end position="375"/>
    </location>
    <ligand>
        <name>4-CDP-2-C-methyl-D-erythritol 2-phosphate</name>
        <dbReference type="ChEBI" id="CHEBI:57919"/>
    </ligand>
</feature>
<evidence type="ECO:0000256" key="1">
    <source>
        <dbReference type="ARBA" id="ARBA00000200"/>
    </source>
</evidence>
<comment type="function">
    <text evidence="13">Bifunctional enzyme that catalyzes the formation of 4-diphosphocytidyl-2-C-methyl-D-erythritol from CTP and 2-C-methyl-D-erythritol 4-phosphate (MEP) (IspD), and catalyzes the conversion of 4-diphosphocytidyl-2-C-methyl-D-erythritol 2-phosphate (CDP-ME2P) to 2-C-methyl-D-erythritol 2,4-cyclodiphosphate (ME-CPP) with a corresponding release of cytidine 5-monophosphate (CMP) (IspF).</text>
</comment>
<evidence type="ECO:0000256" key="8">
    <source>
        <dbReference type="ARBA" id="ARBA00022695"/>
    </source>
</evidence>
<dbReference type="InterPro" id="IPR018294">
    <property type="entry name" value="ISPD_synthase_CS"/>
</dbReference>
<comment type="catalytic activity">
    <reaction evidence="2 13">
        <text>2-C-methyl-D-erythritol 4-phosphate + CTP + H(+) = 4-CDP-2-C-methyl-D-erythritol + diphosphate</text>
        <dbReference type="Rhea" id="RHEA:13429"/>
        <dbReference type="ChEBI" id="CHEBI:15378"/>
        <dbReference type="ChEBI" id="CHEBI:33019"/>
        <dbReference type="ChEBI" id="CHEBI:37563"/>
        <dbReference type="ChEBI" id="CHEBI:57823"/>
        <dbReference type="ChEBI" id="CHEBI:58262"/>
        <dbReference type="EC" id="2.7.7.60"/>
    </reaction>
</comment>
<feature type="binding site" evidence="13">
    <location>
        <begin position="249"/>
        <end position="251"/>
    </location>
    <ligand>
        <name>4-CDP-2-C-methyl-D-erythritol 2-phosphate</name>
        <dbReference type="ChEBI" id="CHEBI:57919"/>
    </ligand>
</feature>
<evidence type="ECO:0000313" key="15">
    <source>
        <dbReference type="EMBL" id="MFC6357025.1"/>
    </source>
</evidence>
<reference evidence="16" key="1">
    <citation type="journal article" date="2019" name="Int. J. Syst. Evol. Microbiol.">
        <title>The Global Catalogue of Microorganisms (GCM) 10K type strain sequencing project: providing services to taxonomists for standard genome sequencing and annotation.</title>
        <authorList>
            <consortium name="The Broad Institute Genomics Platform"/>
            <consortium name="The Broad Institute Genome Sequencing Center for Infectious Disease"/>
            <person name="Wu L."/>
            <person name="Ma J."/>
        </authorList>
    </citation>
    <scope>NUCLEOTIDE SEQUENCE [LARGE SCALE GENOMIC DNA]</scope>
    <source>
        <strain evidence="16">CCUG 43304</strain>
    </source>
</reference>
<feature type="site" description="Transition state stabilizer" evidence="13">
    <location>
        <position position="277"/>
    </location>
</feature>
<dbReference type="Gene3D" id="3.90.550.10">
    <property type="entry name" value="Spore Coat Polysaccharide Biosynthesis Protein SpsA, Chain A"/>
    <property type="match status" value="1"/>
</dbReference>
<dbReference type="EC" id="4.6.1.12" evidence="13"/>
<keyword evidence="8 13" id="KW-0548">Nucleotidyltransferase</keyword>
<evidence type="ECO:0000256" key="6">
    <source>
        <dbReference type="ARBA" id="ARBA00009789"/>
    </source>
</evidence>
<name>A0ABW1VK64_9MICO</name>
<feature type="site" description="Transition state stabilizer" evidence="13">
    <location>
        <position position="373"/>
    </location>
</feature>
<feature type="binding site" evidence="13">
    <location>
        <position position="251"/>
    </location>
    <ligand>
        <name>a divalent metal cation</name>
        <dbReference type="ChEBI" id="CHEBI:60240"/>
    </ligand>
</feature>
<feature type="region of interest" description="2-C-methyl-D-erythritol 4-phosphate cytidylyltransferase" evidence="13">
    <location>
        <begin position="1"/>
        <end position="243"/>
    </location>
</feature>
<dbReference type="InterPro" id="IPR003526">
    <property type="entry name" value="MECDP_synthase"/>
</dbReference>
<feature type="site" description="Transition state stabilizer" evidence="13">
    <location>
        <position position="28"/>
    </location>
</feature>
<evidence type="ECO:0000256" key="10">
    <source>
        <dbReference type="ARBA" id="ARBA00023229"/>
    </source>
</evidence>
<dbReference type="SUPFAM" id="SSF53448">
    <property type="entry name" value="Nucleotide-diphospho-sugar transferases"/>
    <property type="match status" value="1"/>
</dbReference>
<feature type="binding site" evidence="13">
    <location>
        <position position="382"/>
    </location>
    <ligand>
        <name>4-CDP-2-C-methyl-D-erythritol 2-phosphate</name>
        <dbReference type="ChEBI" id="CHEBI:57919"/>
    </ligand>
</feature>
<feature type="site" description="Transition state stabilizer" evidence="13">
    <location>
        <position position="21"/>
    </location>
</feature>
<evidence type="ECO:0000256" key="5">
    <source>
        <dbReference type="ARBA" id="ARBA00004787"/>
    </source>
</evidence>
<evidence type="ECO:0000256" key="13">
    <source>
        <dbReference type="HAMAP-Rule" id="MF_01520"/>
    </source>
</evidence>
<feature type="site" description="Positions MEP for the nucleophilic attack" evidence="13">
    <location>
        <position position="163"/>
    </location>
</feature>
<comment type="caution">
    <text evidence="15">The sequence shown here is derived from an EMBL/GenBank/DDBJ whole genome shotgun (WGS) entry which is preliminary data.</text>
</comment>
<dbReference type="CDD" id="cd02516">
    <property type="entry name" value="CDP-ME_synthetase"/>
    <property type="match status" value="1"/>
</dbReference>
<feature type="binding site" evidence="13">
    <location>
        <begin position="277"/>
        <end position="278"/>
    </location>
    <ligand>
        <name>4-CDP-2-C-methyl-D-erythritol 2-phosphate</name>
        <dbReference type="ChEBI" id="CHEBI:57919"/>
    </ligand>
</feature>
<dbReference type="PROSITE" id="PS01350">
    <property type="entry name" value="ISPF"/>
    <property type="match status" value="1"/>
</dbReference>
<comment type="similarity">
    <text evidence="13">In the N-terminal section; belongs to the IspD/TarI cytidylyltransferase family. IspD subfamily.</text>
</comment>
<evidence type="ECO:0000256" key="4">
    <source>
        <dbReference type="ARBA" id="ARBA00004709"/>
    </source>
</evidence>
<evidence type="ECO:0000256" key="9">
    <source>
        <dbReference type="ARBA" id="ARBA00022723"/>
    </source>
</evidence>
<evidence type="ECO:0000256" key="11">
    <source>
        <dbReference type="ARBA" id="ARBA00023239"/>
    </source>
</evidence>
<keyword evidence="11 13" id="KW-0456">Lyase</keyword>
<keyword evidence="12 13" id="KW-0511">Multifunctional enzyme</keyword>
<keyword evidence="9 13" id="KW-0479">Metal-binding</keyword>
<dbReference type="RefSeq" id="WP_386732355.1">
    <property type="nucleotide sequence ID" value="NZ_JBHSTP010000003.1"/>
</dbReference>
<dbReference type="InterPro" id="IPR050088">
    <property type="entry name" value="IspD/TarI_cytidylyltransf_bact"/>
</dbReference>
<feature type="domain" description="2-C-methyl-D-erythritol 2,4-cyclodiphosphate synthase" evidence="14">
    <location>
        <begin position="242"/>
        <end position="394"/>
    </location>
</feature>
<gene>
    <name evidence="15" type="primary">ispD</name>
    <name evidence="13" type="synonym">ispDF</name>
    <name evidence="15" type="ORF">ACFQB0_13000</name>
</gene>
<dbReference type="Proteomes" id="UP001596306">
    <property type="component" value="Unassembled WGS sequence"/>
</dbReference>
<keyword evidence="7 13" id="KW-0808">Transferase</keyword>
<evidence type="ECO:0000256" key="7">
    <source>
        <dbReference type="ARBA" id="ARBA00022679"/>
    </source>
</evidence>
<feature type="binding site" evidence="13">
    <location>
        <position position="249"/>
    </location>
    <ligand>
        <name>a divalent metal cation</name>
        <dbReference type="ChEBI" id="CHEBI:60240"/>
    </ligand>
</feature>
<dbReference type="InterPro" id="IPR026596">
    <property type="entry name" value="IspD/F"/>
</dbReference>
<evidence type="ECO:0000256" key="2">
    <source>
        <dbReference type="ARBA" id="ARBA00001282"/>
    </source>
</evidence>
<comment type="caution">
    <text evidence="13">Lacks conserved residue(s) required for the propagation of feature annotation.</text>
</comment>
<keyword evidence="10 13" id="KW-0414">Isoprene biosynthesis</keyword>
<accession>A0ABW1VK64</accession>
<dbReference type="InterPro" id="IPR001228">
    <property type="entry name" value="IspD"/>
</dbReference>
<feature type="binding site" evidence="13">
    <location>
        <position position="285"/>
    </location>
    <ligand>
        <name>a divalent metal cation</name>
        <dbReference type="ChEBI" id="CHEBI:60240"/>
    </ligand>
</feature>
<dbReference type="PROSITE" id="PS01295">
    <property type="entry name" value="ISPD"/>
    <property type="match status" value="1"/>
</dbReference>
<comment type="similarity">
    <text evidence="13">In the C-terminal section; belongs to the IspF family.</text>
</comment>
<dbReference type="EMBL" id="JBHSTP010000003">
    <property type="protein sequence ID" value="MFC6357025.1"/>
    <property type="molecule type" value="Genomic_DNA"/>
</dbReference>
<evidence type="ECO:0000313" key="16">
    <source>
        <dbReference type="Proteomes" id="UP001596306"/>
    </source>
</evidence>
<evidence type="ECO:0000256" key="12">
    <source>
        <dbReference type="ARBA" id="ARBA00023268"/>
    </source>
</evidence>
<comment type="pathway">
    <text evidence="5 13">Isoprenoid biosynthesis; isopentenyl diphosphate biosynthesis via DXP pathway; isopentenyl diphosphate from 1-deoxy-D-xylulose 5-phosphate: step 2/6.</text>
</comment>
<feature type="region of interest" description="2-C-methyl-D-erythritol 2,4-cyclodiphosphate synthase" evidence="13">
    <location>
        <begin position="243"/>
        <end position="398"/>
    </location>
</feature>
<feature type="site" description="Positions MEP for the nucleophilic attack" evidence="13">
    <location>
        <position position="216"/>
    </location>
</feature>
<dbReference type="Gene3D" id="3.30.1330.50">
    <property type="entry name" value="2-C-methyl-D-erythritol 2,4-cyclodiphosphate synthase"/>
    <property type="match status" value="1"/>
</dbReference>
<dbReference type="Pfam" id="PF01128">
    <property type="entry name" value="IspD"/>
    <property type="match status" value="1"/>
</dbReference>
<dbReference type="HAMAP" id="MF_01520">
    <property type="entry name" value="IspDF"/>
    <property type="match status" value="1"/>
</dbReference>
<feature type="binding site" evidence="13">
    <location>
        <position position="379"/>
    </location>
    <ligand>
        <name>4-CDP-2-C-methyl-D-erythritol 2-phosphate</name>
        <dbReference type="ChEBI" id="CHEBI:57919"/>
    </ligand>
</feature>
<comment type="similarity">
    <text evidence="6">Belongs to the IspD/TarI cytidylyltransferase family. IspD subfamily.</text>
</comment>
<proteinExistence type="inferred from homology"/>
<comment type="catalytic activity">
    <reaction evidence="1 13">
        <text>4-CDP-2-C-methyl-D-erythritol 2-phosphate = 2-C-methyl-D-erythritol 2,4-cyclic diphosphate + CMP</text>
        <dbReference type="Rhea" id="RHEA:23864"/>
        <dbReference type="ChEBI" id="CHEBI:57919"/>
        <dbReference type="ChEBI" id="CHEBI:58483"/>
        <dbReference type="ChEBI" id="CHEBI:60377"/>
        <dbReference type="EC" id="4.6.1.12"/>
    </reaction>
</comment>
<dbReference type="InterPro" id="IPR036571">
    <property type="entry name" value="MECDP_synthase_sf"/>
</dbReference>
<dbReference type="InterPro" id="IPR029044">
    <property type="entry name" value="Nucleotide-diphossugar_trans"/>
</dbReference>
<evidence type="ECO:0000256" key="3">
    <source>
        <dbReference type="ARBA" id="ARBA00001968"/>
    </source>
</evidence>
<keyword evidence="16" id="KW-1185">Reference proteome</keyword>
<organism evidence="15 16">
    <name type="scientific">Luethyella okanaganae</name>
    <dbReference type="NCBI Taxonomy" id="69372"/>
    <lineage>
        <taxon>Bacteria</taxon>
        <taxon>Bacillati</taxon>
        <taxon>Actinomycetota</taxon>
        <taxon>Actinomycetes</taxon>
        <taxon>Micrococcales</taxon>
        <taxon>Microbacteriaceae</taxon>
        <taxon>Luethyella</taxon>
    </lineage>
</organism>
<dbReference type="PANTHER" id="PTHR32125:SF4">
    <property type="entry name" value="2-C-METHYL-D-ERYTHRITOL 4-PHOSPHATE CYTIDYLYLTRANSFERASE, CHLOROPLASTIC"/>
    <property type="match status" value="1"/>
</dbReference>